<dbReference type="InterPro" id="IPR050763">
    <property type="entry name" value="ABC_transporter_ATP-binding"/>
</dbReference>
<dbReference type="PANTHER" id="PTHR42711:SF17">
    <property type="entry name" value="ABC TRANSPORTER ATP-BINDING PROTEIN"/>
    <property type="match status" value="1"/>
</dbReference>
<dbReference type="PANTHER" id="PTHR42711">
    <property type="entry name" value="ABC TRANSPORTER ATP-BINDING PROTEIN"/>
    <property type="match status" value="1"/>
</dbReference>
<proteinExistence type="predicted"/>
<evidence type="ECO:0000259" key="4">
    <source>
        <dbReference type="PROSITE" id="PS50893"/>
    </source>
</evidence>
<dbReference type="Gene3D" id="3.40.50.300">
    <property type="entry name" value="P-loop containing nucleotide triphosphate hydrolases"/>
    <property type="match status" value="1"/>
</dbReference>
<dbReference type="RefSeq" id="WP_156666530.1">
    <property type="nucleotide sequence ID" value="NZ_CACRUO010000020.1"/>
</dbReference>
<dbReference type="PROSITE" id="PS50893">
    <property type="entry name" value="ABC_TRANSPORTER_2"/>
    <property type="match status" value="1"/>
</dbReference>
<dbReference type="EMBL" id="CACRUO010000020">
    <property type="protein sequence ID" value="VYT82945.1"/>
    <property type="molecule type" value="Genomic_DNA"/>
</dbReference>
<evidence type="ECO:0000256" key="3">
    <source>
        <dbReference type="ARBA" id="ARBA00022840"/>
    </source>
</evidence>
<keyword evidence="1" id="KW-0813">Transport</keyword>
<organism evidence="5">
    <name type="scientific">Staphylococcus simulans</name>
    <dbReference type="NCBI Taxonomy" id="1286"/>
    <lineage>
        <taxon>Bacteria</taxon>
        <taxon>Bacillati</taxon>
        <taxon>Bacillota</taxon>
        <taxon>Bacilli</taxon>
        <taxon>Bacillales</taxon>
        <taxon>Staphylococcaceae</taxon>
        <taxon>Staphylococcus</taxon>
    </lineage>
</organism>
<dbReference type="GO" id="GO:0005524">
    <property type="term" value="F:ATP binding"/>
    <property type="evidence" value="ECO:0007669"/>
    <property type="project" value="UniProtKB-KW"/>
</dbReference>
<dbReference type="Pfam" id="PF00005">
    <property type="entry name" value="ABC_tran"/>
    <property type="match status" value="1"/>
</dbReference>
<reference evidence="5" key="1">
    <citation type="submission" date="2019-11" db="EMBL/GenBank/DDBJ databases">
        <authorList>
            <person name="Feng L."/>
        </authorList>
    </citation>
    <scope>NUCLEOTIDE SEQUENCE</scope>
    <source>
        <strain evidence="5">SsimulansLFYP27</strain>
    </source>
</reference>
<name>A0A6N2ZTU9_STASI</name>
<keyword evidence="2" id="KW-0547">Nucleotide-binding</keyword>
<feature type="domain" description="ABC transporter" evidence="4">
    <location>
        <begin position="2"/>
        <end position="220"/>
    </location>
</feature>
<sequence length="285" mass="32525">MIKVNGVTKSFHNTKAIDHVSFGIKEGECIALIGVNGAGKSTLIDLILGNLVPDEGRIERDSAIQNNIGVLFQKSIFNEWVKVKELYAFYSSVYKNALDYNKFKTLTQFTDKQLNQYATKLSGGQQRLLDFILMLTGQPLLIFLDEPTSAMDVKTRRYFWNIINDLKARGITILYTTHYIEEVEKVADRVIVLKQGKIMNDSSPSQLKHLDKTSTIYLPEQFESIIQNQTQLSYQKDQSELQIKTDAVQKVLQQLIEIDIDLNELEIKKSSLEDYVFESEGEILS</sequence>
<keyword evidence="3 5" id="KW-0067">ATP-binding</keyword>
<protein>
    <submittedName>
        <fullName evidence="5">Putative ABC transporter ATP-binding protein YbhF</fullName>
    </submittedName>
</protein>
<gene>
    <name evidence="5" type="primary">ybhF_1</name>
    <name evidence="5" type="ORF">SSLFYP27_00738</name>
</gene>
<accession>A0A6N2ZTU9</accession>
<evidence type="ECO:0000256" key="2">
    <source>
        <dbReference type="ARBA" id="ARBA00022741"/>
    </source>
</evidence>
<dbReference type="InterPro" id="IPR003593">
    <property type="entry name" value="AAA+_ATPase"/>
</dbReference>
<dbReference type="PROSITE" id="PS00211">
    <property type="entry name" value="ABC_TRANSPORTER_1"/>
    <property type="match status" value="1"/>
</dbReference>
<dbReference type="AlphaFoldDB" id="A0A6N2ZTU9"/>
<dbReference type="GO" id="GO:0016887">
    <property type="term" value="F:ATP hydrolysis activity"/>
    <property type="evidence" value="ECO:0007669"/>
    <property type="project" value="InterPro"/>
</dbReference>
<evidence type="ECO:0000313" key="5">
    <source>
        <dbReference type="EMBL" id="VYT82945.1"/>
    </source>
</evidence>
<dbReference type="InterPro" id="IPR003439">
    <property type="entry name" value="ABC_transporter-like_ATP-bd"/>
</dbReference>
<dbReference type="InterPro" id="IPR027417">
    <property type="entry name" value="P-loop_NTPase"/>
</dbReference>
<dbReference type="CDD" id="cd03230">
    <property type="entry name" value="ABC_DR_subfamily_A"/>
    <property type="match status" value="1"/>
</dbReference>
<evidence type="ECO:0000256" key="1">
    <source>
        <dbReference type="ARBA" id="ARBA00022448"/>
    </source>
</evidence>
<dbReference type="SMART" id="SM00382">
    <property type="entry name" value="AAA"/>
    <property type="match status" value="1"/>
</dbReference>
<dbReference type="InterPro" id="IPR017871">
    <property type="entry name" value="ABC_transporter-like_CS"/>
</dbReference>
<dbReference type="SUPFAM" id="SSF52540">
    <property type="entry name" value="P-loop containing nucleoside triphosphate hydrolases"/>
    <property type="match status" value="1"/>
</dbReference>